<protein>
    <recommendedName>
        <fullName evidence="3">DUF559 domain-containing protein</fullName>
    </recommendedName>
</protein>
<dbReference type="SUPFAM" id="SSF52980">
    <property type="entry name" value="Restriction endonuclease-like"/>
    <property type="match status" value="1"/>
</dbReference>
<dbReference type="Gene3D" id="3.40.960.10">
    <property type="entry name" value="VSR Endonuclease"/>
    <property type="match status" value="1"/>
</dbReference>
<reference evidence="2" key="1">
    <citation type="journal article" date="2019" name="Int. J. Syst. Evol. Microbiol.">
        <title>The Global Catalogue of Microorganisms (GCM) 10K type strain sequencing project: providing services to taxonomists for standard genome sequencing and annotation.</title>
        <authorList>
            <consortium name="The Broad Institute Genomics Platform"/>
            <consortium name="The Broad Institute Genome Sequencing Center for Infectious Disease"/>
            <person name="Wu L."/>
            <person name="Ma J."/>
        </authorList>
    </citation>
    <scope>NUCLEOTIDE SEQUENCE [LARGE SCALE GENOMIC DNA]</scope>
    <source>
        <strain evidence="2">JCM 18956</strain>
    </source>
</reference>
<accession>A0ABP8W2K7</accession>
<dbReference type="EMBL" id="BAABLM010000005">
    <property type="protein sequence ID" value="GAA4679020.1"/>
    <property type="molecule type" value="Genomic_DNA"/>
</dbReference>
<sequence>MNGLPASAPGDAWAECRELLTVDELVILGDALVSPWSPVPENLRPSIADLESTVAAVPDRRERLRQALTWIRVGSRSPAETRLRLLLARHGIEEPELNAPVDARDGRVLGHGDMVFRAPRVVVEYEGERHFTQTETYYADIDRRERFAEAGWRTVRVTAAHLRQPADLVARITRHVGVRLQH</sequence>
<gene>
    <name evidence="1" type="ORF">GCM10025780_25020</name>
</gene>
<dbReference type="Proteomes" id="UP001501295">
    <property type="component" value="Unassembled WGS sequence"/>
</dbReference>
<dbReference type="InterPro" id="IPR011335">
    <property type="entry name" value="Restrct_endonuc-II-like"/>
</dbReference>
<proteinExistence type="predicted"/>
<comment type="caution">
    <text evidence="1">The sequence shown here is derived from an EMBL/GenBank/DDBJ whole genome shotgun (WGS) entry which is preliminary data.</text>
</comment>
<keyword evidence="2" id="KW-1185">Reference proteome</keyword>
<evidence type="ECO:0000313" key="1">
    <source>
        <dbReference type="EMBL" id="GAA4679020.1"/>
    </source>
</evidence>
<name>A0ABP8W2K7_9MICO</name>
<evidence type="ECO:0008006" key="3">
    <source>
        <dbReference type="Google" id="ProtNLM"/>
    </source>
</evidence>
<evidence type="ECO:0000313" key="2">
    <source>
        <dbReference type="Proteomes" id="UP001501295"/>
    </source>
</evidence>
<organism evidence="1 2">
    <name type="scientific">Frondihabitans cladoniiphilus</name>
    <dbReference type="NCBI Taxonomy" id="715785"/>
    <lineage>
        <taxon>Bacteria</taxon>
        <taxon>Bacillati</taxon>
        <taxon>Actinomycetota</taxon>
        <taxon>Actinomycetes</taxon>
        <taxon>Micrococcales</taxon>
        <taxon>Microbacteriaceae</taxon>
        <taxon>Frondihabitans</taxon>
    </lineage>
</organism>